<dbReference type="EMBL" id="MU006217">
    <property type="protein sequence ID" value="KAF2832107.1"/>
    <property type="molecule type" value="Genomic_DNA"/>
</dbReference>
<evidence type="ECO:0000313" key="1">
    <source>
        <dbReference type="EMBL" id="KAF2832107.1"/>
    </source>
</evidence>
<sequence>MVDLLLPTSRWTMSVALSRKRSRLATDEDEEEVQQRREPSPALSVLSDTLKRSRTQCELDELDIIGAEEAWSVDVDAILASKRIARPLDGRLEARDNWQRYRRGESIIVLCVQGNVHTHYDLLCSALPDLYTISPSLQALVLCHEPSTHNPSSITSFSLPLIQAVEPSNNHFVRLGLLHPLGGGKFPLDALVVLDPRGRRKLVLPFGWGAGKHAGTPAGRSIRTRLMDLLKRCVETLERER</sequence>
<proteinExistence type="predicted"/>
<keyword evidence="2" id="KW-1185">Reference proteome</keyword>
<organism evidence="1 2">
    <name type="scientific">Ophiobolus disseminans</name>
    <dbReference type="NCBI Taxonomy" id="1469910"/>
    <lineage>
        <taxon>Eukaryota</taxon>
        <taxon>Fungi</taxon>
        <taxon>Dikarya</taxon>
        <taxon>Ascomycota</taxon>
        <taxon>Pezizomycotina</taxon>
        <taxon>Dothideomycetes</taxon>
        <taxon>Pleosporomycetidae</taxon>
        <taxon>Pleosporales</taxon>
        <taxon>Pleosporineae</taxon>
        <taxon>Phaeosphaeriaceae</taxon>
        <taxon>Ophiobolus</taxon>
    </lineage>
</organism>
<gene>
    <name evidence="1" type="ORF">CC86DRAFT_86343</name>
</gene>
<protein>
    <submittedName>
        <fullName evidence="1">Uncharacterized protein</fullName>
    </submittedName>
</protein>
<accession>A0A6A7AHG4</accession>
<evidence type="ECO:0000313" key="2">
    <source>
        <dbReference type="Proteomes" id="UP000799424"/>
    </source>
</evidence>
<name>A0A6A7AHG4_9PLEO</name>
<dbReference type="AlphaFoldDB" id="A0A6A7AHG4"/>
<reference evidence="1" key="1">
    <citation type="journal article" date="2020" name="Stud. Mycol.">
        <title>101 Dothideomycetes genomes: a test case for predicting lifestyles and emergence of pathogens.</title>
        <authorList>
            <person name="Haridas S."/>
            <person name="Albert R."/>
            <person name="Binder M."/>
            <person name="Bloem J."/>
            <person name="Labutti K."/>
            <person name="Salamov A."/>
            <person name="Andreopoulos B."/>
            <person name="Baker S."/>
            <person name="Barry K."/>
            <person name="Bills G."/>
            <person name="Bluhm B."/>
            <person name="Cannon C."/>
            <person name="Castanera R."/>
            <person name="Culley D."/>
            <person name="Daum C."/>
            <person name="Ezra D."/>
            <person name="Gonzalez J."/>
            <person name="Henrissat B."/>
            <person name="Kuo A."/>
            <person name="Liang C."/>
            <person name="Lipzen A."/>
            <person name="Lutzoni F."/>
            <person name="Magnuson J."/>
            <person name="Mondo S."/>
            <person name="Nolan M."/>
            <person name="Ohm R."/>
            <person name="Pangilinan J."/>
            <person name="Park H.-J."/>
            <person name="Ramirez L."/>
            <person name="Alfaro M."/>
            <person name="Sun H."/>
            <person name="Tritt A."/>
            <person name="Yoshinaga Y."/>
            <person name="Zwiers L.-H."/>
            <person name="Turgeon B."/>
            <person name="Goodwin S."/>
            <person name="Spatafora J."/>
            <person name="Crous P."/>
            <person name="Grigoriev I."/>
        </authorList>
    </citation>
    <scope>NUCLEOTIDE SEQUENCE</scope>
    <source>
        <strain evidence="1">CBS 113818</strain>
    </source>
</reference>
<dbReference type="Proteomes" id="UP000799424">
    <property type="component" value="Unassembled WGS sequence"/>
</dbReference>
<dbReference type="OrthoDB" id="5390017at2759"/>